<keyword evidence="2" id="KW-1185">Reference proteome</keyword>
<gene>
    <name evidence="1" type="ORF">AFUS01_LOCUS33322</name>
</gene>
<proteinExistence type="predicted"/>
<sequence length="91" mass="9984">MLRVTFGTAAAPFLATNTLTQLANDNVNLFPQASQVLKEDSYVDDIVTGENTKERLLSLQADLDKLTKSGGFELSKWVANSDHVMNSIPKE</sequence>
<organism evidence="1 2">
    <name type="scientific">Allacma fusca</name>
    <dbReference type="NCBI Taxonomy" id="39272"/>
    <lineage>
        <taxon>Eukaryota</taxon>
        <taxon>Metazoa</taxon>
        <taxon>Ecdysozoa</taxon>
        <taxon>Arthropoda</taxon>
        <taxon>Hexapoda</taxon>
        <taxon>Collembola</taxon>
        <taxon>Symphypleona</taxon>
        <taxon>Sminthuridae</taxon>
        <taxon>Allacma</taxon>
    </lineage>
</organism>
<evidence type="ECO:0000313" key="2">
    <source>
        <dbReference type="Proteomes" id="UP000708208"/>
    </source>
</evidence>
<dbReference type="OrthoDB" id="8052806at2759"/>
<reference evidence="1" key="1">
    <citation type="submission" date="2021-06" db="EMBL/GenBank/DDBJ databases">
        <authorList>
            <person name="Hodson N. C."/>
            <person name="Mongue J. A."/>
            <person name="Jaron S. K."/>
        </authorList>
    </citation>
    <scope>NUCLEOTIDE SEQUENCE</scope>
</reference>
<protein>
    <submittedName>
        <fullName evidence="1">Uncharacterized protein</fullName>
    </submittedName>
</protein>
<dbReference type="AlphaFoldDB" id="A0A8J2KYF6"/>
<dbReference type="PANTHER" id="PTHR47331">
    <property type="entry name" value="PHD-TYPE DOMAIN-CONTAINING PROTEIN"/>
    <property type="match status" value="1"/>
</dbReference>
<dbReference type="Proteomes" id="UP000708208">
    <property type="component" value="Unassembled WGS sequence"/>
</dbReference>
<accession>A0A8J2KYF6</accession>
<feature type="non-terminal residue" evidence="1">
    <location>
        <position position="91"/>
    </location>
</feature>
<dbReference type="EMBL" id="CAJVCH010528338">
    <property type="protein sequence ID" value="CAG7823086.1"/>
    <property type="molecule type" value="Genomic_DNA"/>
</dbReference>
<comment type="caution">
    <text evidence="1">The sequence shown here is derived from an EMBL/GenBank/DDBJ whole genome shotgun (WGS) entry which is preliminary data.</text>
</comment>
<evidence type="ECO:0000313" key="1">
    <source>
        <dbReference type="EMBL" id="CAG7823086.1"/>
    </source>
</evidence>
<name>A0A8J2KYF6_9HEXA</name>